<dbReference type="SUPFAM" id="SSF46689">
    <property type="entry name" value="Homeodomain-like"/>
    <property type="match status" value="1"/>
</dbReference>
<keyword evidence="1 2" id="KW-0238">DNA-binding</keyword>
<dbReference type="Pfam" id="PF14246">
    <property type="entry name" value="TetR_C_7"/>
    <property type="match status" value="1"/>
</dbReference>
<evidence type="ECO:0000259" key="4">
    <source>
        <dbReference type="PROSITE" id="PS50977"/>
    </source>
</evidence>
<dbReference type="PRINTS" id="PR00455">
    <property type="entry name" value="HTHTETR"/>
</dbReference>
<protein>
    <submittedName>
        <fullName evidence="5">TetR/AcrR family transcriptional regulator</fullName>
    </submittedName>
</protein>
<evidence type="ECO:0000313" key="5">
    <source>
        <dbReference type="EMBL" id="MBH5397095.1"/>
    </source>
</evidence>
<evidence type="ECO:0000256" key="3">
    <source>
        <dbReference type="SAM" id="MobiDB-lite"/>
    </source>
</evidence>
<feature type="domain" description="HTH tetR-type" evidence="4">
    <location>
        <begin position="30"/>
        <end position="90"/>
    </location>
</feature>
<sequence>MAKTKVKISERHSGSEAPRGRGRPQTRSDEETRAVILDAARHEFASAGYAATSIESVARSAGVSTKTLYRLIPNKAALFEATITDRLDRFVSQVRLRACDGDDIEGALREALIACGELILDEEVIALQRTILGESKTFPEMAQTFYQKAIRRTESTLANWLKTQADRGLIAVGEADLAAGMLLGMLAFQPQRAALFGRAAVPGRKELERRAGACAALFVKGCSVTI</sequence>
<name>A0ABS0PIS0_9BRAD</name>
<dbReference type="PROSITE" id="PS50977">
    <property type="entry name" value="HTH_TETR_2"/>
    <property type="match status" value="1"/>
</dbReference>
<evidence type="ECO:0000313" key="6">
    <source>
        <dbReference type="Proteomes" id="UP000807370"/>
    </source>
</evidence>
<dbReference type="InterPro" id="IPR036271">
    <property type="entry name" value="Tet_transcr_reg_TetR-rel_C_sf"/>
</dbReference>
<feature type="DNA-binding region" description="H-T-H motif" evidence="2">
    <location>
        <begin position="53"/>
        <end position="72"/>
    </location>
</feature>
<dbReference type="SUPFAM" id="SSF48498">
    <property type="entry name" value="Tetracyclin repressor-like, C-terminal domain"/>
    <property type="match status" value="1"/>
</dbReference>
<organism evidence="5 6">
    <name type="scientific">Bradyrhizobium agreste</name>
    <dbReference type="NCBI Taxonomy" id="2751811"/>
    <lineage>
        <taxon>Bacteria</taxon>
        <taxon>Pseudomonadati</taxon>
        <taxon>Pseudomonadota</taxon>
        <taxon>Alphaproteobacteria</taxon>
        <taxon>Hyphomicrobiales</taxon>
        <taxon>Nitrobacteraceae</taxon>
        <taxon>Bradyrhizobium</taxon>
    </lineage>
</organism>
<dbReference type="PANTHER" id="PTHR30055">
    <property type="entry name" value="HTH-TYPE TRANSCRIPTIONAL REGULATOR RUTR"/>
    <property type="match status" value="1"/>
</dbReference>
<dbReference type="RefSeq" id="WP_197958481.1">
    <property type="nucleotide sequence ID" value="NZ_JACCHP010000002.1"/>
</dbReference>
<dbReference type="InterPro" id="IPR009057">
    <property type="entry name" value="Homeodomain-like_sf"/>
</dbReference>
<accession>A0ABS0PIS0</accession>
<comment type="caution">
    <text evidence="5">The sequence shown here is derived from an EMBL/GenBank/DDBJ whole genome shotgun (WGS) entry which is preliminary data.</text>
</comment>
<reference evidence="5 6" key="1">
    <citation type="submission" date="2020-07" db="EMBL/GenBank/DDBJ databases">
        <title>Bradyrhizobium diversity isolated from nodules of indigenous legumes of Western Australia.</title>
        <authorList>
            <person name="Klepa M.S."/>
        </authorList>
    </citation>
    <scope>NUCLEOTIDE SEQUENCE [LARGE SCALE GENOMIC DNA]</scope>
    <source>
        <strain evidence="5 6">CNPSo 4010</strain>
    </source>
</reference>
<dbReference type="Pfam" id="PF00440">
    <property type="entry name" value="TetR_N"/>
    <property type="match status" value="1"/>
</dbReference>
<dbReference type="PANTHER" id="PTHR30055:SF223">
    <property type="entry name" value="HTH-TYPE TRANSCRIPTIONAL REGULATOR UIDR"/>
    <property type="match status" value="1"/>
</dbReference>
<evidence type="ECO:0000256" key="1">
    <source>
        <dbReference type="ARBA" id="ARBA00023125"/>
    </source>
</evidence>
<dbReference type="InterPro" id="IPR001647">
    <property type="entry name" value="HTH_TetR"/>
</dbReference>
<gene>
    <name evidence="5" type="ORF">HZZ13_04720</name>
</gene>
<evidence type="ECO:0000256" key="2">
    <source>
        <dbReference type="PROSITE-ProRule" id="PRU00335"/>
    </source>
</evidence>
<dbReference type="InterPro" id="IPR039536">
    <property type="entry name" value="TetR_C_Proteobacteria"/>
</dbReference>
<dbReference type="Gene3D" id="1.10.357.10">
    <property type="entry name" value="Tetracycline Repressor, domain 2"/>
    <property type="match status" value="1"/>
</dbReference>
<dbReference type="InterPro" id="IPR050109">
    <property type="entry name" value="HTH-type_TetR-like_transc_reg"/>
</dbReference>
<dbReference type="Proteomes" id="UP000807370">
    <property type="component" value="Unassembled WGS sequence"/>
</dbReference>
<dbReference type="EMBL" id="JACCHP010000002">
    <property type="protein sequence ID" value="MBH5397095.1"/>
    <property type="molecule type" value="Genomic_DNA"/>
</dbReference>
<feature type="region of interest" description="Disordered" evidence="3">
    <location>
        <begin position="1"/>
        <end position="30"/>
    </location>
</feature>
<proteinExistence type="predicted"/>
<keyword evidence="6" id="KW-1185">Reference proteome</keyword>